<reference evidence="2 3" key="1">
    <citation type="submission" date="2019-03" db="EMBL/GenBank/DDBJ databases">
        <title>Draft genome sequence data and analysis of a Fermenting Bacterium, Soehngenia longevitae strain 1933PT, isolated from petroleum reservoir in Azerbaijan.</title>
        <authorList>
            <person name="Grouzdev D.S."/>
            <person name="Bidzhieva S.K."/>
            <person name="Sokolova D.S."/>
            <person name="Tourova T.P."/>
            <person name="Poltaraus A.B."/>
            <person name="Nazina T.N."/>
        </authorList>
    </citation>
    <scope>NUCLEOTIDE SEQUENCE [LARGE SCALE GENOMIC DNA]</scope>
    <source>
        <strain evidence="2 3">1933P</strain>
    </source>
</reference>
<sequence>MRKGSITVFALIAMLVVFMICLYLSHMAVMQSHLQNNLRDKLQNNYDLETVLNVLINDLNDDKSEIYKSIIKYCNAPLRDYKDTINLNISDKRVSTVANIKYKLDDNKTIMDVVIKSPIKNYSAFLNAQIEFVNEIFTFNNLSFLNNSTFTSRSDLEQEFYDFWASLNDNYLIPPLKSGMKSISLYHSEEITLKRIDSNKYHVYRKEAYDNYNLLNDEAFIYIENKANYDKVKLIIDSDNNNDYFKGIIYVEGDVYIVDNFKFNGIIILNGGKIYIEDGKSAIITGKLIASDNFEIPEGLELKYSPEIMNKYGIYLPFYIKGELRNSKIVY</sequence>
<evidence type="ECO:0000256" key="1">
    <source>
        <dbReference type="SAM" id="Phobius"/>
    </source>
</evidence>
<keyword evidence="1" id="KW-1133">Transmembrane helix</keyword>
<name>A0A4Z0D345_9FIRM</name>
<evidence type="ECO:0000313" key="2">
    <source>
        <dbReference type="EMBL" id="TFZ39748.1"/>
    </source>
</evidence>
<dbReference type="EMBL" id="SRIB01000009">
    <property type="protein sequence ID" value="TFZ39748.1"/>
    <property type="molecule type" value="Genomic_DNA"/>
</dbReference>
<dbReference type="Proteomes" id="UP000298381">
    <property type="component" value="Unassembled WGS sequence"/>
</dbReference>
<keyword evidence="1" id="KW-0472">Membrane</keyword>
<dbReference type="AlphaFoldDB" id="A0A4Z0D345"/>
<dbReference type="RefSeq" id="WP_135271300.1">
    <property type="nucleotide sequence ID" value="NZ_SRIB01000009.1"/>
</dbReference>
<accession>A0A4Z0D345</accession>
<organism evidence="2 3">
    <name type="scientific">Soehngenia longivitae</name>
    <dbReference type="NCBI Taxonomy" id="2562294"/>
    <lineage>
        <taxon>Bacteria</taxon>
        <taxon>Bacillati</taxon>
        <taxon>Bacillota</taxon>
        <taxon>Tissierellia</taxon>
        <taxon>Tissierellales</taxon>
        <taxon>Tissierellaceae</taxon>
        <taxon>Soehngenia</taxon>
    </lineage>
</organism>
<keyword evidence="1" id="KW-0812">Transmembrane</keyword>
<evidence type="ECO:0000313" key="3">
    <source>
        <dbReference type="Proteomes" id="UP000298381"/>
    </source>
</evidence>
<feature type="transmembrane region" description="Helical" evidence="1">
    <location>
        <begin position="6"/>
        <end position="25"/>
    </location>
</feature>
<keyword evidence="3" id="KW-1185">Reference proteome</keyword>
<dbReference type="OrthoDB" id="1706969at2"/>
<proteinExistence type="predicted"/>
<gene>
    <name evidence="2" type="ORF">E4100_06870</name>
</gene>
<comment type="caution">
    <text evidence="2">The sequence shown here is derived from an EMBL/GenBank/DDBJ whole genome shotgun (WGS) entry which is preliminary data.</text>
</comment>
<protein>
    <submittedName>
        <fullName evidence="2">Uncharacterized protein</fullName>
    </submittedName>
</protein>